<reference evidence="1 2" key="2">
    <citation type="submission" date="2019-08" db="EMBL/GenBank/DDBJ databases">
        <authorList>
            <person name="Henke P."/>
        </authorList>
    </citation>
    <scope>NUCLEOTIDE SEQUENCE [LARGE SCALE GENOMIC DNA]</scope>
    <source>
        <strain evidence="1">Phe10_nw2017</strain>
    </source>
</reference>
<dbReference type="AlphaFoldDB" id="A0A5C6M3M7"/>
<keyword evidence="2" id="KW-1185">Reference proteome</keyword>
<feature type="non-terminal residue" evidence="1">
    <location>
        <position position="1"/>
    </location>
</feature>
<evidence type="ECO:0000313" key="1">
    <source>
        <dbReference type="EMBL" id="TWW08877.1"/>
    </source>
</evidence>
<organism evidence="1 2">
    <name type="scientific">Planctomyces bekefii</name>
    <dbReference type="NCBI Taxonomy" id="1653850"/>
    <lineage>
        <taxon>Bacteria</taxon>
        <taxon>Pseudomonadati</taxon>
        <taxon>Planctomycetota</taxon>
        <taxon>Planctomycetia</taxon>
        <taxon>Planctomycetales</taxon>
        <taxon>Planctomycetaceae</taxon>
        <taxon>Planctomyces</taxon>
    </lineage>
</organism>
<comment type="caution">
    <text evidence="1">The sequence shown here is derived from an EMBL/GenBank/DDBJ whole genome shotgun (WGS) entry which is preliminary data.</text>
</comment>
<sequence length="83" mass="9696">KDCPQDAAGILEWDRRLWLLHEWTLSSSPDGRYDARDLELLRQRTDCDYILTRILGPFADQPVWRGREWGIYRVPRGGLGAEP</sequence>
<accession>A0A5C6M3M7</accession>
<dbReference type="Proteomes" id="UP000321083">
    <property type="component" value="Unassembled WGS sequence"/>
</dbReference>
<name>A0A5C6M3M7_9PLAN</name>
<proteinExistence type="predicted"/>
<gene>
    <name evidence="1" type="ORF">E3A20_19930</name>
</gene>
<dbReference type="EMBL" id="SRHE01000470">
    <property type="protein sequence ID" value="TWW08877.1"/>
    <property type="molecule type" value="Genomic_DNA"/>
</dbReference>
<evidence type="ECO:0000313" key="2">
    <source>
        <dbReference type="Proteomes" id="UP000321083"/>
    </source>
</evidence>
<protein>
    <submittedName>
        <fullName evidence="1">Uncharacterized protein</fullName>
    </submittedName>
</protein>
<reference evidence="1 2" key="1">
    <citation type="submission" date="2019-08" db="EMBL/GenBank/DDBJ databases">
        <title>100 year-old enigma solved: identification of Planctomyces bekefii, the type genus and species of the phylum Planctomycetes.</title>
        <authorList>
            <person name="Svetlana D.N."/>
            <person name="Overmann J."/>
        </authorList>
    </citation>
    <scope>NUCLEOTIDE SEQUENCE [LARGE SCALE GENOMIC DNA]</scope>
    <source>
        <strain evidence="1">Phe10_nw2017</strain>
    </source>
</reference>